<dbReference type="EMBL" id="VTPC01001949">
    <property type="protein sequence ID" value="KAF2900919.1"/>
    <property type="molecule type" value="Genomic_DNA"/>
</dbReference>
<evidence type="ECO:0000313" key="1">
    <source>
        <dbReference type="EMBL" id="KAF2900919.1"/>
    </source>
</evidence>
<gene>
    <name evidence="1" type="ORF">ILUMI_05268</name>
</gene>
<sequence length="511" mass="57927">MAPYGDRCFNPFRLPFHKKQNLKKLSKTLAVKWSFASNLYVCKHCRQRLSSELPPEVSQDVISSSQSSIESSQQSQGVSFIPEDSKFTNTLTQTDDTNDNEILLQLKEKFNNPSTSTSLKTMILTLAPKSWSEKRLAGEFHTSRRQAKKAKELVKKNGILSSPNRRKLSSETENLKQLLMCNIDELYQQFKSKYPDTKVGLTKLFTLRPKQCLFAGDSGAHVVCVCIYHQNVKLMLNGGDIPSLTSESAIPLTSYKDCLKKMMCPNPTPICYLMTQKLPSNERCSNCAGLTEIREHLKTIFDENQIKSVQFSTWIGTDRFTVTTQVLPSDDFVDSLCTLLDILKPHAYIADQQTKYFKSLKDNIVEEAEIHFHAISHGKGPCDGLGGNIKRLATRASLQSAPSKAITTPKRLYEWAKAFMFLHIDVCIRSTNRILARLYLPASICYAIREIWVMEELVLYGTSEFQVITLPNKKEMKKSQRGCYAYVTDKANGVMLIRWNVNNIVTIRSPV</sequence>
<dbReference type="AlphaFoldDB" id="A0A8K0DAU4"/>
<evidence type="ECO:0000313" key="2">
    <source>
        <dbReference type="Proteomes" id="UP000801492"/>
    </source>
</evidence>
<dbReference type="Proteomes" id="UP000801492">
    <property type="component" value="Unassembled WGS sequence"/>
</dbReference>
<dbReference type="PANTHER" id="PTHR46601">
    <property type="entry name" value="ULP_PROTEASE DOMAIN-CONTAINING PROTEIN"/>
    <property type="match status" value="1"/>
</dbReference>
<name>A0A8K0DAU4_IGNLU</name>
<proteinExistence type="predicted"/>
<protein>
    <submittedName>
        <fullName evidence="1">Uncharacterized protein</fullName>
    </submittedName>
</protein>
<keyword evidence="2" id="KW-1185">Reference proteome</keyword>
<dbReference type="PANTHER" id="PTHR46601:SF1">
    <property type="entry name" value="ADF-H DOMAIN-CONTAINING PROTEIN"/>
    <property type="match status" value="1"/>
</dbReference>
<accession>A0A8K0DAU4</accession>
<comment type="caution">
    <text evidence="1">The sequence shown here is derived from an EMBL/GenBank/DDBJ whole genome shotgun (WGS) entry which is preliminary data.</text>
</comment>
<organism evidence="1 2">
    <name type="scientific">Ignelater luminosus</name>
    <name type="common">Cucubano</name>
    <name type="synonym">Pyrophorus luminosus</name>
    <dbReference type="NCBI Taxonomy" id="2038154"/>
    <lineage>
        <taxon>Eukaryota</taxon>
        <taxon>Metazoa</taxon>
        <taxon>Ecdysozoa</taxon>
        <taxon>Arthropoda</taxon>
        <taxon>Hexapoda</taxon>
        <taxon>Insecta</taxon>
        <taxon>Pterygota</taxon>
        <taxon>Neoptera</taxon>
        <taxon>Endopterygota</taxon>
        <taxon>Coleoptera</taxon>
        <taxon>Polyphaga</taxon>
        <taxon>Elateriformia</taxon>
        <taxon>Elateroidea</taxon>
        <taxon>Elateridae</taxon>
        <taxon>Agrypninae</taxon>
        <taxon>Pyrophorini</taxon>
        <taxon>Ignelater</taxon>
    </lineage>
</organism>
<dbReference type="OrthoDB" id="7700504at2759"/>
<reference evidence="1" key="1">
    <citation type="submission" date="2019-08" db="EMBL/GenBank/DDBJ databases">
        <title>The genome of the North American firefly Photinus pyralis.</title>
        <authorList>
            <consortium name="Photinus pyralis genome working group"/>
            <person name="Fallon T.R."/>
            <person name="Sander Lower S.E."/>
            <person name="Weng J.-K."/>
        </authorList>
    </citation>
    <scope>NUCLEOTIDE SEQUENCE</scope>
    <source>
        <strain evidence="1">TRF0915ILg1</strain>
        <tissue evidence="1">Whole body</tissue>
    </source>
</reference>